<sequence length="79" mass="8757">MKETGPLGLPPPESRSFDERSGDRFDPVPEPYLNRIPSVLASSRMDSIVSSTELMKQAEHCGRLSRPVLNQTGLLNEAF</sequence>
<feature type="region of interest" description="Disordered" evidence="1">
    <location>
        <begin position="1"/>
        <end position="30"/>
    </location>
</feature>
<dbReference type="HOGENOM" id="CLU_2598873_0_0_0"/>
<reference evidence="2" key="1">
    <citation type="journal article" date="2015" name="PeerJ">
        <title>First genomic representation of candidate bacterial phylum KSB3 points to enhanced environmental sensing as a trigger of wastewater bulking.</title>
        <authorList>
            <person name="Sekiguchi Y."/>
            <person name="Ohashi A."/>
            <person name="Parks D.H."/>
            <person name="Yamauchi T."/>
            <person name="Tyson G.W."/>
            <person name="Hugenholtz P."/>
        </authorList>
    </citation>
    <scope>NUCLEOTIDE SEQUENCE [LARGE SCALE GENOMIC DNA]</scope>
</reference>
<gene>
    <name evidence="2" type="ORF">U14_01373</name>
</gene>
<accession>A0A0S6VS68</accession>
<keyword evidence="3" id="KW-1185">Reference proteome</keyword>
<evidence type="ECO:0000313" key="3">
    <source>
        <dbReference type="Proteomes" id="UP000030700"/>
    </source>
</evidence>
<evidence type="ECO:0000313" key="2">
    <source>
        <dbReference type="EMBL" id="GAK50146.1"/>
    </source>
</evidence>
<dbReference type="EMBL" id="DF820456">
    <property type="protein sequence ID" value="GAK50146.1"/>
    <property type="molecule type" value="Genomic_DNA"/>
</dbReference>
<dbReference type="Proteomes" id="UP000030700">
    <property type="component" value="Unassembled WGS sequence"/>
</dbReference>
<evidence type="ECO:0000256" key="1">
    <source>
        <dbReference type="SAM" id="MobiDB-lite"/>
    </source>
</evidence>
<protein>
    <submittedName>
        <fullName evidence="2">Uncharacterized protein</fullName>
    </submittedName>
</protein>
<proteinExistence type="predicted"/>
<feature type="compositionally biased region" description="Basic and acidic residues" evidence="1">
    <location>
        <begin position="15"/>
        <end position="27"/>
    </location>
</feature>
<dbReference type="AlphaFoldDB" id="A0A0S6VS68"/>
<name>A0A0S6VS68_9BACT</name>
<organism evidence="2">
    <name type="scientific">Candidatus Moduliflexus flocculans</name>
    <dbReference type="NCBI Taxonomy" id="1499966"/>
    <lineage>
        <taxon>Bacteria</taxon>
        <taxon>Candidatus Moduliflexota</taxon>
        <taxon>Candidatus Moduliflexia</taxon>
        <taxon>Candidatus Moduliflexales</taxon>
        <taxon>Candidatus Moduliflexaceae</taxon>
    </lineage>
</organism>